<feature type="signal peptide" evidence="1">
    <location>
        <begin position="1"/>
        <end position="26"/>
    </location>
</feature>
<gene>
    <name evidence="3" type="ORF">F1609_20805</name>
</gene>
<reference evidence="3 4" key="1">
    <citation type="submission" date="2019-09" db="EMBL/GenBank/DDBJ databases">
        <title>Taxonomy of Antarctic Massilia spp.: description of Massilia rubra sp. nov., Massilia aquatica sp. nov., Massilia mucilaginosa sp. nov., Massilia frigida sp. nov. isolated from streams, lakes and regoliths.</title>
        <authorList>
            <person name="Holochova P."/>
            <person name="Sedlacek I."/>
            <person name="Kralova S."/>
            <person name="Maslanova I."/>
            <person name="Busse H.-J."/>
            <person name="Stankova E."/>
            <person name="Vrbovska V."/>
            <person name="Kovarovic V."/>
            <person name="Bartak M."/>
            <person name="Svec P."/>
            <person name="Pantucek R."/>
        </authorList>
    </citation>
    <scope>NUCLEOTIDE SEQUENCE [LARGE SCALE GENOMIC DNA]</scope>
    <source>
        <strain evidence="3 4">CCM 8693</strain>
    </source>
</reference>
<evidence type="ECO:0000313" key="4">
    <source>
        <dbReference type="Proteomes" id="UP000819052"/>
    </source>
</evidence>
<dbReference type="Proteomes" id="UP000819052">
    <property type="component" value="Unassembled WGS sequence"/>
</dbReference>
<name>A0ABX0MD52_9BURK</name>
<evidence type="ECO:0000259" key="2">
    <source>
        <dbReference type="Pfam" id="PF01052"/>
    </source>
</evidence>
<feature type="domain" description="Flagellar motor switch protein FliN-like C-terminal" evidence="2">
    <location>
        <begin position="189"/>
        <end position="257"/>
    </location>
</feature>
<dbReference type="RefSeq" id="WP_167078585.1">
    <property type="nucleotide sequence ID" value="NZ_VVIW01000013.1"/>
</dbReference>
<sequence length="260" mass="26640">MNVSPFQLLKRSSGNALAACASAALAQWGAAWTTLPDHALGCAAASDQVGRLAAGELRCRQLDGGLPVWAVVPAGMERYLEQLVFGLSDLDAASGHNMASHLGGGVAKDALEDLLQTLFSALTGRTSQSAPAQALPAHLTRPGSGAVVCSVQLGERALRLLLPAAVLPAPPPLRARAGAAPLTSLHRALAALPVPLSVELCRTELTLGYLRTLAVGDVLALPMATDQELRVTGPGDTTVCSAHLGALDGAYAVELIKAAR</sequence>
<keyword evidence="1" id="KW-0732">Signal</keyword>
<evidence type="ECO:0000313" key="3">
    <source>
        <dbReference type="EMBL" id="NHZ42592.1"/>
    </source>
</evidence>
<feature type="chain" id="PRO_5046757015" evidence="1">
    <location>
        <begin position="27"/>
        <end position="260"/>
    </location>
</feature>
<keyword evidence="3" id="KW-0966">Cell projection</keyword>
<comment type="caution">
    <text evidence="3">The sequence shown here is derived from an EMBL/GenBank/DDBJ whole genome shotgun (WGS) entry which is preliminary data.</text>
</comment>
<dbReference type="EMBL" id="VVIW01000013">
    <property type="protein sequence ID" value="NHZ42592.1"/>
    <property type="molecule type" value="Genomic_DNA"/>
</dbReference>
<dbReference type="Gene3D" id="2.30.330.10">
    <property type="entry name" value="SpoA-like"/>
    <property type="match status" value="1"/>
</dbReference>
<keyword evidence="3" id="KW-0282">Flagellum</keyword>
<dbReference type="Pfam" id="PF01052">
    <property type="entry name" value="FliMN_C"/>
    <property type="match status" value="1"/>
</dbReference>
<dbReference type="InterPro" id="IPR036429">
    <property type="entry name" value="SpoA-like_sf"/>
</dbReference>
<dbReference type="InterPro" id="IPR001543">
    <property type="entry name" value="FliN-like_C"/>
</dbReference>
<organism evidence="3 4">
    <name type="scientific">Massilia aquatica</name>
    <dbReference type="NCBI Taxonomy" id="2609000"/>
    <lineage>
        <taxon>Bacteria</taxon>
        <taxon>Pseudomonadati</taxon>
        <taxon>Pseudomonadota</taxon>
        <taxon>Betaproteobacteria</taxon>
        <taxon>Burkholderiales</taxon>
        <taxon>Oxalobacteraceae</taxon>
        <taxon>Telluria group</taxon>
        <taxon>Massilia</taxon>
    </lineage>
</organism>
<protein>
    <submittedName>
        <fullName evidence="3">FliM/FliN family flagellar motor switch protein</fullName>
    </submittedName>
</protein>
<evidence type="ECO:0000256" key="1">
    <source>
        <dbReference type="SAM" id="SignalP"/>
    </source>
</evidence>
<keyword evidence="3" id="KW-0969">Cilium</keyword>
<keyword evidence="4" id="KW-1185">Reference proteome</keyword>
<accession>A0ABX0MD52</accession>
<proteinExistence type="predicted"/>
<dbReference type="SUPFAM" id="SSF101801">
    <property type="entry name" value="Surface presentation of antigens (SPOA)"/>
    <property type="match status" value="1"/>
</dbReference>